<evidence type="ECO:0000256" key="3">
    <source>
        <dbReference type="ARBA" id="ARBA00022723"/>
    </source>
</evidence>
<dbReference type="GO" id="GO:0007165">
    <property type="term" value="P:signal transduction"/>
    <property type="evidence" value="ECO:0007669"/>
    <property type="project" value="InterPro"/>
</dbReference>
<dbReference type="PANTHER" id="PTHR47508:SF1">
    <property type="entry name" value="NON-SPECIFIC SERINE_THREONINE PROTEIN KINASE"/>
    <property type="match status" value="1"/>
</dbReference>
<dbReference type="InterPro" id="IPR036457">
    <property type="entry name" value="PPM-type-like_dom_sf"/>
</dbReference>
<keyword evidence="5" id="KW-0175">Coiled coil</keyword>
<feature type="non-terminal residue" evidence="10">
    <location>
        <position position="2517"/>
    </location>
</feature>
<dbReference type="Gene3D" id="3.80.10.10">
    <property type="entry name" value="Ribonuclease Inhibitor"/>
    <property type="match status" value="4"/>
</dbReference>
<feature type="compositionally biased region" description="Low complexity" evidence="6">
    <location>
        <begin position="2304"/>
        <end position="2331"/>
    </location>
</feature>
<dbReference type="Proteomes" id="UP000663829">
    <property type="component" value="Unassembled WGS sequence"/>
</dbReference>
<dbReference type="Pfam" id="PF00481">
    <property type="entry name" value="PP2C"/>
    <property type="match status" value="1"/>
</dbReference>
<dbReference type="SUPFAM" id="SSF52200">
    <property type="entry name" value="Toll/Interleukin receptor TIR domain"/>
    <property type="match status" value="2"/>
</dbReference>
<feature type="coiled-coil region" evidence="5">
    <location>
        <begin position="851"/>
        <end position="885"/>
    </location>
</feature>
<dbReference type="InterPro" id="IPR035897">
    <property type="entry name" value="Toll_tir_struct_dom_sf"/>
</dbReference>
<dbReference type="Pfam" id="PF00531">
    <property type="entry name" value="Death"/>
    <property type="match status" value="1"/>
</dbReference>
<evidence type="ECO:0000313" key="10">
    <source>
        <dbReference type="EMBL" id="CAF0881599.1"/>
    </source>
</evidence>
<dbReference type="PANTHER" id="PTHR47508">
    <property type="entry name" value="SAM DOMAIN-CONTAINING PROTEIN-RELATED"/>
    <property type="match status" value="1"/>
</dbReference>
<dbReference type="InterPro" id="IPR032675">
    <property type="entry name" value="LRR_dom_sf"/>
</dbReference>
<dbReference type="PROSITE" id="PS50017">
    <property type="entry name" value="DEATH_DOMAIN"/>
    <property type="match status" value="1"/>
</dbReference>
<evidence type="ECO:0000256" key="1">
    <source>
        <dbReference type="ARBA" id="ARBA00009634"/>
    </source>
</evidence>
<keyword evidence="3" id="KW-0479">Metal-binding</keyword>
<proteinExistence type="inferred from homology"/>
<dbReference type="PROSITE" id="PS51746">
    <property type="entry name" value="PPM_2"/>
    <property type="match status" value="1"/>
</dbReference>
<dbReference type="InterPro" id="IPR001932">
    <property type="entry name" value="PPM-type_phosphatase-like_dom"/>
</dbReference>
<dbReference type="Gene3D" id="1.10.533.10">
    <property type="entry name" value="Death Domain, Fas"/>
    <property type="match status" value="1"/>
</dbReference>
<evidence type="ECO:0000259" key="7">
    <source>
        <dbReference type="PROSITE" id="PS50017"/>
    </source>
</evidence>
<dbReference type="SUPFAM" id="SSF81606">
    <property type="entry name" value="PP2C-like"/>
    <property type="match status" value="1"/>
</dbReference>
<evidence type="ECO:0000313" key="11">
    <source>
        <dbReference type="EMBL" id="CAF3667694.1"/>
    </source>
</evidence>
<evidence type="ECO:0000256" key="6">
    <source>
        <dbReference type="SAM" id="MobiDB-lite"/>
    </source>
</evidence>
<dbReference type="SMART" id="SM00005">
    <property type="entry name" value="DEATH"/>
    <property type="match status" value="1"/>
</dbReference>
<dbReference type="InterPro" id="IPR001611">
    <property type="entry name" value="Leu-rich_rpt"/>
</dbReference>
<dbReference type="SUPFAM" id="SSF47986">
    <property type="entry name" value="DEATH domain"/>
    <property type="match status" value="1"/>
</dbReference>
<comment type="similarity">
    <text evidence="1">Belongs to the Toll-like receptor family.</text>
</comment>
<dbReference type="PROSITE" id="PS51450">
    <property type="entry name" value="LRR"/>
    <property type="match status" value="4"/>
</dbReference>
<feature type="domain" description="Death" evidence="7">
    <location>
        <begin position="936"/>
        <end position="1015"/>
    </location>
</feature>
<dbReference type="SMART" id="SM00369">
    <property type="entry name" value="LRR_TYP"/>
    <property type="match status" value="12"/>
</dbReference>
<evidence type="ECO:0000256" key="5">
    <source>
        <dbReference type="SAM" id="Coils"/>
    </source>
</evidence>
<dbReference type="InterPro" id="IPR055071">
    <property type="entry name" value="RA_PHLPP-like"/>
</dbReference>
<dbReference type="Pfam" id="PF23010">
    <property type="entry name" value="RA_3"/>
    <property type="match status" value="1"/>
</dbReference>
<dbReference type="InterPro" id="IPR011029">
    <property type="entry name" value="DEATH-like_dom_sf"/>
</dbReference>
<evidence type="ECO:0000259" key="8">
    <source>
        <dbReference type="PROSITE" id="PS50104"/>
    </source>
</evidence>
<dbReference type="OrthoDB" id="1394818at2759"/>
<dbReference type="InterPro" id="IPR016024">
    <property type="entry name" value="ARM-type_fold"/>
</dbReference>
<keyword evidence="2" id="KW-0433">Leucine-rich repeat</keyword>
<dbReference type="SUPFAM" id="SSF48371">
    <property type="entry name" value="ARM repeat"/>
    <property type="match status" value="1"/>
</dbReference>
<dbReference type="CDD" id="cd08311">
    <property type="entry name" value="Death_p75NR"/>
    <property type="match status" value="1"/>
</dbReference>
<reference evidence="10" key="1">
    <citation type="submission" date="2021-02" db="EMBL/GenBank/DDBJ databases">
        <authorList>
            <person name="Nowell W R."/>
        </authorList>
    </citation>
    <scope>NUCLEOTIDE SEQUENCE</scope>
</reference>
<dbReference type="SMART" id="SM00364">
    <property type="entry name" value="LRR_BAC"/>
    <property type="match status" value="5"/>
</dbReference>
<dbReference type="Pfam" id="PF13855">
    <property type="entry name" value="LRR_8"/>
    <property type="match status" value="3"/>
</dbReference>
<dbReference type="PROSITE" id="PS50104">
    <property type="entry name" value="TIR"/>
    <property type="match status" value="2"/>
</dbReference>
<dbReference type="Proteomes" id="UP000681722">
    <property type="component" value="Unassembled WGS sequence"/>
</dbReference>
<feature type="domain" description="TIR" evidence="8">
    <location>
        <begin position="1032"/>
        <end position="1198"/>
    </location>
</feature>
<dbReference type="SMART" id="SM00332">
    <property type="entry name" value="PP2Cc"/>
    <property type="match status" value="1"/>
</dbReference>
<comment type="caution">
    <text evidence="10">The sequence shown here is derived from an EMBL/GenBank/DDBJ whole genome shotgun (WGS) entry which is preliminary data.</text>
</comment>
<evidence type="ECO:0000259" key="9">
    <source>
        <dbReference type="PROSITE" id="PS51746"/>
    </source>
</evidence>
<dbReference type="EMBL" id="CAJNOQ010001262">
    <property type="protein sequence ID" value="CAF0881599.1"/>
    <property type="molecule type" value="Genomic_DNA"/>
</dbReference>
<dbReference type="Gene3D" id="3.40.50.10140">
    <property type="entry name" value="Toll/interleukin-1 receptor homology (TIR) domain"/>
    <property type="match status" value="2"/>
</dbReference>
<dbReference type="EMBL" id="CAJOBC010001262">
    <property type="protein sequence ID" value="CAF3667694.1"/>
    <property type="molecule type" value="Genomic_DNA"/>
</dbReference>
<dbReference type="InterPro" id="IPR003591">
    <property type="entry name" value="Leu-rich_rpt_typical-subtyp"/>
</dbReference>
<feature type="domain" description="PPM-type phosphatase" evidence="9">
    <location>
        <begin position="2199"/>
        <end position="2481"/>
    </location>
</feature>
<feature type="region of interest" description="Disordered" evidence="6">
    <location>
        <begin position="2303"/>
        <end position="2331"/>
    </location>
</feature>
<dbReference type="Gene3D" id="1.20.5.340">
    <property type="match status" value="1"/>
</dbReference>
<dbReference type="SMART" id="SM00365">
    <property type="entry name" value="LRR_SD22"/>
    <property type="match status" value="4"/>
</dbReference>
<feature type="domain" description="TIR" evidence="8">
    <location>
        <begin position="1225"/>
        <end position="1366"/>
    </location>
</feature>
<protein>
    <submittedName>
        <fullName evidence="10">Uncharacterized protein</fullName>
    </submittedName>
</protein>
<keyword evidence="12" id="KW-1185">Reference proteome</keyword>
<sequence>MDKILSSLTHDNQEFEKQWPDTFQKIQRSTQQNAQEINQTVSAFAGYIRAEKQSSTKSYGKEAMINGLTKRLHEQMHDTGIKMDDILETLLDVFISVLSDDNTSLLNLLFLKAIYSNFRLGEYLSEHQPHSAKHVKRIITCLKNNTFKFNVNNNVNNYDGWRDFLCRYLFSQLSSDKNKLDENTMQESRNEFQQLCRTALENAKSERHDIWYDLARTIITCFPTLFDSYDPLTASKIDLTLSVQLASNSNELKHLLRDYVRIFVKSYEKNPDLFKENYDQILSAIHDLILSDFTIETVELARIFSNLVIHYFSPSDFVPIESLVKMLNNVCQKVVEKNPDQQWKDNLCSDIIKNFIYKLKDVKLKKLSLQYFDLIISIVKLHTLQAPECGYRILSKEEFYPWKDLVSNKIPELIQACVSYDTFDVKNLTWNVCTALDSLEDILSLLEKRGQAQPVLFKYSHPIALTYIQKWSSQEPNELPDHVCKMGTPLMDLIDPSQIDISVLITSVDLLIKRVADDESDIKGHLFGYYMHYVKNIGDYLSKQKSIPTLLHEKLSQFCRLALDQSLMTETGCMTFPYGGLTNIWVKIPLLVETEENAKLYVECTDVMRERSEDTKDLYLMWYFFWSLIATKYLDLASTRIEQFLNDFINDKQMTMQTILNSLYTRCPDSYHSRVSTIISEMFVNNGQYVSSFNSILGLITREHPEIITGENIDQLFNEIKKRSIKEVENLYTSLTSIASTQPDLFSKHQDYLLTISKEQTNTEVFRCLNGYLLAHAIQDENKADESVKIFTDLLEQKTTTNDMRKLIFHQLQLIGMRYKNIIKPYRQLLIKYEKENTCRILIDLIDGKSLEEYSDTIKNATQEIAEYEKRIKKTEKDMIHVKNVVKKQELKVTNLNEKVNVVDTKLTDVTGRVNVHEQEIERIDKKTLSHVPTWGRNVTKLLNSKTDNDWRLLGKRLGYSSSELKHWATQSDPCMALLNEWYITHKSDEATYGLVKILKDIGRTDAEKIIRNATKEAGESIPDDMNIDIKRLPPVFISYQWTHQKEVSLLKSHLEMAGYECWMDVGQMGGGDKLFKKIDTGIRGAKVVLCCVNKQYAQSDNCCREVNLSVTIDKPIIPLQMEKQTWPPEGSLGPIMSEYVFIRFFNRDNKQTNSDVYWPNDKFNELLGQIRYYVAPNPDMINERYKNWFVPKVDNLIFLQPTNSQTTKPLPKSEKEKNKEPKIDLNDVPIVISHPQIMISYQWGRQKDILDLYKKLTVVGYRCWLDIFQMGGGDSLYEKIDQGIRNAKVILSCITPKYIISANCRREMSLSDALKKPIIPLLLDSTPWPPPGPMSLVFTEKRYINFCPSNDDMIHWSGKNFEQLLMKLEQNIPEIMIEKPVNLINMKRPISASVKNVITTTEQQNQDNTTVARTKRIGSAPIIQKSRACCLIVGVANDNNSSCLSSSNNAALGTTMSPQLSLSNEHFVPLWPLDEEDDENNNSLILPNNNYHLKNDEWLSSDINNGFIRLYDPTLCGNNNSQRSKLIPCTIWTTVEQIYSRLSRQLNSQTWYVQYNGGRLKHLNSYDKPLFIQYEYLLSIGFNNVKRIQQEGQKHDLKYLIRFLTDDDANPFVVELTRANVEEVRLKDKLFCLKLSIDGHGSLFMALNNDEEYSQWLKRMRKTTNKLPDIADYSSSHLELIPKDLFMNQTLSVLNLRHNNIRMRPTEADQYTVGMLVGRFICDLHRLFELNLTSNRITTIPAEIEKLQCLELLHLQNNCISMLPVEIENLKRLRDITLAFNHFKEIPISLTKLTDIRCSDVTALFLAGNHIKKINVQVVKHLEYCRHIDLRMNSLKLNDNEQLLINNLIHLTHLDLSNNQIFTLDLRSLIALEHLRCSRNRIEQLILAGHSLRRIHASHNTRSYLRLDLSSYWLFLFYLFRNDFHSLPEWLNDENDSLERLIANHNRLTLLPNKFFTSNKQLRYVRLDHNYLLCLPDRATNSCIETLLLHHNRIEQLPLNMLKHMHRLRILNLSNNQLSSLPAANDRSDLNKLQEIYLTCNDLNDDIYHTLSCYERLKILHLAYNHLEHINESAISKLISLTELNLSGNSLQILPMDGLNKMENLEILCVHSNQLKIIPDFRKLKLLKVIDLSFNQIKINTIENLFPPSLTVLDLACNQEINIEKQILENLSNKTVSLVNVSALPLVLNNNFNSSLWSVGFAQSSGIRNRLSITTVNETNFHYSSHEALFAMFDGGHNNEVPSILQNKLPDILQNEYEQCEQSNIYLKYTFLALQKRLKTTGQRLGAAATVIHIRPLSRDLSNDNTNINNNNSNRSHYSSTTTSSTVSSSSISNDCRFELNVANVGHCEAFLCRSGVVHPLTRRFTLPNDKIEYKRIRKTNIIINEDNMINAVTSQTRMLGCTFLYPAIVPNPDISSFVLGKTDEFFIIANNLLWQYLSHDEAVREIRQISNPISASKRLIDLAQSYGAKENLTVLIVRFHFDKYQLQKTSSARFYDQLQQQQPLQRERRTYSTSS</sequence>
<gene>
    <name evidence="10" type="ORF">GPM918_LOCUS7641</name>
    <name evidence="11" type="ORF">SRO942_LOCUS7641</name>
</gene>
<accession>A0A813YB27</accession>
<evidence type="ECO:0000256" key="2">
    <source>
        <dbReference type="ARBA" id="ARBA00022614"/>
    </source>
</evidence>
<dbReference type="Pfam" id="PF13676">
    <property type="entry name" value="TIR_2"/>
    <property type="match status" value="2"/>
</dbReference>
<organism evidence="10 12">
    <name type="scientific">Didymodactylos carnosus</name>
    <dbReference type="NCBI Taxonomy" id="1234261"/>
    <lineage>
        <taxon>Eukaryota</taxon>
        <taxon>Metazoa</taxon>
        <taxon>Spiralia</taxon>
        <taxon>Gnathifera</taxon>
        <taxon>Rotifera</taxon>
        <taxon>Eurotatoria</taxon>
        <taxon>Bdelloidea</taxon>
        <taxon>Philodinida</taxon>
        <taxon>Philodinidae</taxon>
        <taxon>Didymodactylos</taxon>
    </lineage>
</organism>
<dbReference type="CDD" id="cd00143">
    <property type="entry name" value="PP2Cc"/>
    <property type="match status" value="1"/>
</dbReference>
<dbReference type="Gene3D" id="3.60.40.10">
    <property type="entry name" value="PPM-type phosphatase domain"/>
    <property type="match status" value="1"/>
</dbReference>
<dbReference type="GO" id="GO:0046872">
    <property type="term" value="F:metal ion binding"/>
    <property type="evidence" value="ECO:0007669"/>
    <property type="project" value="UniProtKB-KW"/>
</dbReference>
<evidence type="ECO:0000313" key="12">
    <source>
        <dbReference type="Proteomes" id="UP000663829"/>
    </source>
</evidence>
<dbReference type="InterPro" id="IPR000488">
    <property type="entry name" value="Death_dom"/>
</dbReference>
<evidence type="ECO:0000256" key="4">
    <source>
        <dbReference type="ARBA" id="ARBA00022737"/>
    </source>
</evidence>
<name>A0A813YB27_9BILA</name>
<dbReference type="SUPFAM" id="SSF52058">
    <property type="entry name" value="L domain-like"/>
    <property type="match status" value="2"/>
</dbReference>
<keyword evidence="4" id="KW-0677">Repeat</keyword>
<dbReference type="InterPro" id="IPR000157">
    <property type="entry name" value="TIR_dom"/>
</dbReference>